<dbReference type="KEGG" id="bmic:BmR1_04g07782"/>
<proteinExistence type="predicted"/>
<evidence type="ECO:0008006" key="3">
    <source>
        <dbReference type="Google" id="ProtNLM"/>
    </source>
</evidence>
<dbReference type="AlphaFoldDB" id="A0A1N6LY16"/>
<dbReference type="OrthoDB" id="365006at2759"/>
<dbReference type="Pfam" id="PF11969">
    <property type="entry name" value="DcpS_C"/>
    <property type="match status" value="1"/>
</dbReference>
<dbReference type="RefSeq" id="XP_021337830.1">
    <property type="nucleotide sequence ID" value="XM_021482634.1"/>
</dbReference>
<protein>
    <recommendedName>
        <fullName evidence="3">HIT domain-containing protein</fullName>
    </recommendedName>
</protein>
<dbReference type="EMBL" id="LN871599">
    <property type="protein sequence ID" value="SIO73768.1"/>
    <property type="molecule type" value="Genomic_DNA"/>
</dbReference>
<evidence type="ECO:0000313" key="1">
    <source>
        <dbReference type="EMBL" id="SIO73768.1"/>
    </source>
</evidence>
<dbReference type="Proteomes" id="UP000002899">
    <property type="component" value="Chromosome IV"/>
</dbReference>
<dbReference type="Gene3D" id="3.30.428.10">
    <property type="entry name" value="HIT-like"/>
    <property type="match status" value="1"/>
</dbReference>
<dbReference type="VEuPathDB" id="PiroplasmaDB:BmR1_04g07782"/>
<reference evidence="1 2" key="2">
    <citation type="journal article" date="2013" name="PLoS ONE">
        <title>Whole genome mapping and re-organization of the nuclear and mitochondrial genomes of Babesia microti isolates.</title>
        <authorList>
            <person name="Cornillot E."/>
            <person name="Dassouli A."/>
            <person name="Garg A."/>
            <person name="Pachikara N."/>
            <person name="Randazzo S."/>
            <person name="Depoix D."/>
            <person name="Carcy B."/>
            <person name="Delbecq S."/>
            <person name="Frutos R."/>
            <person name="Silva J.C."/>
            <person name="Sutton R."/>
            <person name="Krause P.J."/>
            <person name="Mamoun C.B."/>
        </authorList>
    </citation>
    <scope>NUCLEOTIDE SEQUENCE [LARGE SCALE GENOMIC DNA]</scope>
    <source>
        <strain evidence="1 2">RI</strain>
    </source>
</reference>
<keyword evidence="2" id="KW-1185">Reference proteome</keyword>
<sequence>MGFLTLKRLIHHSSTFGKYFNNRCYRKSCSKCGALNILKVLNCTICDSPLTDSDIRISPVDPLKILSNTKDPPNKIFSCFDYIITIYIQPIADIHLSAIPRGTFYDIMNFRPSHIQLIKSMQIKCESILKKLTDINREDAIYGFNYPNPFSHVAMHCIVPPVKNNNLLKPPYYYPLNKVLNDLEHKGRVIPYTPKEVQHLYKKKY</sequence>
<name>A0A1N6LY16_BABMR</name>
<reference evidence="1 2" key="1">
    <citation type="journal article" date="2012" name="Nucleic Acids Res.">
        <title>Sequencing of the smallest Apicomplexan genome from the human pathogen Babesia microti.</title>
        <authorList>
            <person name="Cornillot E."/>
            <person name="Hadj-Kaddour K."/>
            <person name="Dassouli A."/>
            <person name="Noel B."/>
            <person name="Ranwez V."/>
            <person name="Vacherie B."/>
            <person name="Augagneur Y."/>
            <person name="Bres V."/>
            <person name="Duclos A."/>
            <person name="Randazzo S."/>
            <person name="Carcy B."/>
            <person name="Debierre-Grockiego F."/>
            <person name="Delbecq S."/>
            <person name="Moubri-Menage K."/>
            <person name="Shams-Eldin H."/>
            <person name="Usmani-Brown S."/>
            <person name="Bringaud F."/>
            <person name="Wincker P."/>
            <person name="Vivares C.P."/>
            <person name="Schwarz R.T."/>
            <person name="Schetters T.P."/>
            <person name="Krause P.J."/>
            <person name="Gorenflot A."/>
            <person name="Berry V."/>
            <person name="Barbe V."/>
            <person name="Ben Mamoun C."/>
        </authorList>
    </citation>
    <scope>NUCLEOTIDE SEQUENCE [LARGE SCALE GENOMIC DNA]</scope>
    <source>
        <strain evidence="1 2">RI</strain>
    </source>
</reference>
<accession>A0A1N6LY16</accession>
<dbReference type="SUPFAM" id="SSF54197">
    <property type="entry name" value="HIT-like"/>
    <property type="match status" value="1"/>
</dbReference>
<dbReference type="GeneID" id="33043781"/>
<gene>
    <name evidence="1" type="ORF">BmR1_04g07782</name>
</gene>
<reference evidence="1 2" key="3">
    <citation type="journal article" date="2016" name="Sci. Rep.">
        <title>Genome-wide diversity and gene expression profiling of Babesia microti isolates identify polymorphic genes that mediate host-pathogen interactions.</title>
        <authorList>
            <person name="Silva J.C."/>
            <person name="Cornillot E."/>
            <person name="McCracken C."/>
            <person name="Usmani-Brown S."/>
            <person name="Dwivedi A."/>
            <person name="Ifeonu O.O."/>
            <person name="Crabtree J."/>
            <person name="Gotia H.T."/>
            <person name="Virji A.Z."/>
            <person name="Reynes C."/>
            <person name="Colinge J."/>
            <person name="Kumar V."/>
            <person name="Lawres L."/>
            <person name="Pazzi J.E."/>
            <person name="Pablo J.V."/>
            <person name="Hung C."/>
            <person name="Brancato J."/>
            <person name="Kumari P."/>
            <person name="Orvis J."/>
            <person name="Tretina K."/>
            <person name="Chibucos M."/>
            <person name="Ott S."/>
            <person name="Sadzewicz L."/>
            <person name="Sengamalay N."/>
            <person name="Shetty A.C."/>
            <person name="Su Q."/>
            <person name="Tallon L."/>
            <person name="Fraser C.M."/>
            <person name="Frutos R."/>
            <person name="Molina D.M."/>
            <person name="Krause P.J."/>
            <person name="Ben Mamoun C."/>
        </authorList>
    </citation>
    <scope>NUCLEOTIDE SEQUENCE [LARGE SCALE GENOMIC DNA]</scope>
    <source>
        <strain evidence="1 2">RI</strain>
    </source>
</reference>
<organism evidence="1 2">
    <name type="scientific">Babesia microti (strain RI)</name>
    <dbReference type="NCBI Taxonomy" id="1133968"/>
    <lineage>
        <taxon>Eukaryota</taxon>
        <taxon>Sar</taxon>
        <taxon>Alveolata</taxon>
        <taxon>Apicomplexa</taxon>
        <taxon>Aconoidasida</taxon>
        <taxon>Piroplasmida</taxon>
        <taxon>Babesiidae</taxon>
        <taxon>Babesia</taxon>
    </lineage>
</organism>
<evidence type="ECO:0000313" key="2">
    <source>
        <dbReference type="Proteomes" id="UP000002899"/>
    </source>
</evidence>
<dbReference type="InterPro" id="IPR036265">
    <property type="entry name" value="HIT-like_sf"/>
</dbReference>